<comment type="subcellular location">
    <subcellularLocation>
        <location evidence="7">Cytoplasm</location>
    </subcellularLocation>
    <subcellularLocation>
        <location evidence="7">Nucleus</location>
    </subcellularLocation>
</comment>
<dbReference type="InParanoid" id="A0A316YPE1"/>
<dbReference type="Pfam" id="PF04981">
    <property type="entry name" value="NMD3"/>
    <property type="match status" value="1"/>
</dbReference>
<dbReference type="FunCoup" id="A0A316YPE1">
    <property type="interactions" value="730"/>
</dbReference>
<evidence type="ECO:0000313" key="12">
    <source>
        <dbReference type="EMBL" id="PWN89923.1"/>
    </source>
</evidence>
<dbReference type="GO" id="GO:0005634">
    <property type="term" value="C:nucleus"/>
    <property type="evidence" value="ECO:0007669"/>
    <property type="project" value="UniProtKB-SubCell"/>
</dbReference>
<dbReference type="Pfam" id="PF21192">
    <property type="entry name" value="OB_NMD3"/>
    <property type="match status" value="1"/>
</dbReference>
<sequence>MEYISPQAPQQGLVLCADCGTPITPNNANLCLSCLRSSVDITEGIPKQATVNFCRNCERYLNPPTSWVPAQLESRELLAICLKKLKGLNKVRLIDASFIWTEPHSKRLRVKLTVQKEVLTSTILQQIFEIEYVVQYGQCPDCTRMAAKNTWRAMLQVRQKVPHKRTFLYLEQVILKHNAQRDTVSIAEKKDGLDFYYSQRAHAVKMCEFLASVVPIRTQASTSIVSMDIHTSTQNNKFTYSVEIAPICKDELVALPKSMAKSLGNISQLLLCARVSNSLRLLDPTTLQTADVTAEKYWRDPFESLCAIPELIEFLVLDIEPSGTTSADGRWATADAQVSPLNASSFGEADAVYHTRTHLGALLQPGDTAMGYQLGSANFNSTAWDSIPEARRPDVVLVKKSYPDTKKRRNRRVWKLKSMAKAEGEVETEGKAAVGRRGGLDGQKVEKDYEMFLRELEEDEELRAGVNLYRDPAAEERNRQRREDKARWKAMRAQKQAEKAAAGQDVMDEDDGDALTDDGFTTDGESEMGDDDAPGVRLDELLEDMEEMNIEE</sequence>
<dbReference type="InterPro" id="IPR048899">
    <property type="entry name" value="NMD_SH3"/>
</dbReference>
<keyword evidence="5 7" id="KW-0653">Protein transport</keyword>
<dbReference type="GO" id="GO:0015031">
    <property type="term" value="P:protein transport"/>
    <property type="evidence" value="ECO:0007669"/>
    <property type="project" value="UniProtKB-KW"/>
</dbReference>
<evidence type="ECO:0000256" key="6">
    <source>
        <dbReference type="ARBA" id="ARBA00023242"/>
    </source>
</evidence>
<dbReference type="InterPro" id="IPR007064">
    <property type="entry name" value="Nmd3_N"/>
</dbReference>
<accession>A0A316YPE1</accession>
<dbReference type="STRING" id="215250.A0A316YPE1"/>
<evidence type="ECO:0000259" key="10">
    <source>
        <dbReference type="Pfam" id="PF21192"/>
    </source>
</evidence>
<evidence type="ECO:0000256" key="3">
    <source>
        <dbReference type="ARBA" id="ARBA00022448"/>
    </source>
</evidence>
<keyword evidence="6 7" id="KW-0539">Nucleus</keyword>
<feature type="compositionally biased region" description="Acidic residues" evidence="8">
    <location>
        <begin position="541"/>
        <end position="552"/>
    </location>
</feature>
<organism evidence="12 13">
    <name type="scientific">Acaromyces ingoldii</name>
    <dbReference type="NCBI Taxonomy" id="215250"/>
    <lineage>
        <taxon>Eukaryota</taxon>
        <taxon>Fungi</taxon>
        <taxon>Dikarya</taxon>
        <taxon>Basidiomycota</taxon>
        <taxon>Ustilaginomycotina</taxon>
        <taxon>Exobasidiomycetes</taxon>
        <taxon>Exobasidiales</taxon>
        <taxon>Cryptobasidiaceae</taxon>
        <taxon>Acaromyces</taxon>
    </lineage>
</organism>
<evidence type="ECO:0000256" key="2">
    <source>
        <dbReference type="ARBA" id="ARBA00017035"/>
    </source>
</evidence>
<feature type="compositionally biased region" description="Acidic residues" evidence="8">
    <location>
        <begin position="524"/>
        <end position="533"/>
    </location>
</feature>
<dbReference type="InterPro" id="IPR048898">
    <property type="entry name" value="OB_NMD3"/>
</dbReference>
<protein>
    <recommendedName>
        <fullName evidence="2 7">60S ribosomal export protein NMD3</fullName>
    </recommendedName>
</protein>
<dbReference type="InterPro" id="IPR039768">
    <property type="entry name" value="Nmd3"/>
</dbReference>
<dbReference type="Pfam" id="PF21193">
    <property type="entry name" value="NMD_SH3"/>
    <property type="match status" value="1"/>
</dbReference>
<reference evidence="12 13" key="1">
    <citation type="journal article" date="2018" name="Mol. Biol. Evol.">
        <title>Broad Genomic Sampling Reveals a Smut Pathogenic Ancestry of the Fungal Clade Ustilaginomycotina.</title>
        <authorList>
            <person name="Kijpornyongpan T."/>
            <person name="Mondo S.J."/>
            <person name="Barry K."/>
            <person name="Sandor L."/>
            <person name="Lee J."/>
            <person name="Lipzen A."/>
            <person name="Pangilinan J."/>
            <person name="LaButti K."/>
            <person name="Hainaut M."/>
            <person name="Henrissat B."/>
            <person name="Grigoriev I.V."/>
            <person name="Spatafora J.W."/>
            <person name="Aime M.C."/>
        </authorList>
    </citation>
    <scope>NUCLEOTIDE SEQUENCE [LARGE SCALE GENOMIC DNA]</scope>
    <source>
        <strain evidence="12 13">MCA 4198</strain>
    </source>
</reference>
<gene>
    <name evidence="12" type="ORF">FA10DRAFT_266458</name>
</gene>
<dbReference type="RefSeq" id="XP_025377121.1">
    <property type="nucleotide sequence ID" value="XM_025521497.1"/>
</dbReference>
<evidence type="ECO:0000256" key="5">
    <source>
        <dbReference type="ARBA" id="ARBA00022927"/>
    </source>
</evidence>
<feature type="domain" description="60S ribosomal export protein NMD3 OB-fold" evidence="10">
    <location>
        <begin position="311"/>
        <end position="400"/>
    </location>
</feature>
<feature type="compositionally biased region" description="Basic and acidic residues" evidence="8">
    <location>
        <begin position="474"/>
        <end position="487"/>
    </location>
</feature>
<feature type="region of interest" description="Disordered" evidence="8">
    <location>
        <begin position="474"/>
        <end position="552"/>
    </location>
</feature>
<keyword evidence="3 7" id="KW-0813">Transport</keyword>
<dbReference type="PANTHER" id="PTHR12746">
    <property type="entry name" value="NONSENSE-MEDIATED MRNA DECAY PROTEIN 3"/>
    <property type="match status" value="1"/>
</dbReference>
<dbReference type="PANTHER" id="PTHR12746:SF2">
    <property type="entry name" value="60S RIBOSOMAL EXPORT PROTEIN NMD3"/>
    <property type="match status" value="1"/>
</dbReference>
<dbReference type="AlphaFoldDB" id="A0A316YPE1"/>
<dbReference type="GO" id="GO:0043023">
    <property type="term" value="F:ribosomal large subunit binding"/>
    <property type="evidence" value="ECO:0007669"/>
    <property type="project" value="InterPro"/>
</dbReference>
<keyword evidence="4 7" id="KW-0963">Cytoplasm</keyword>
<comment type="similarity">
    <text evidence="1 7">Belongs to the NMD3 family.</text>
</comment>
<evidence type="ECO:0000256" key="8">
    <source>
        <dbReference type="SAM" id="MobiDB-lite"/>
    </source>
</evidence>
<evidence type="ECO:0000313" key="13">
    <source>
        <dbReference type="Proteomes" id="UP000245768"/>
    </source>
</evidence>
<evidence type="ECO:0000256" key="1">
    <source>
        <dbReference type="ARBA" id="ARBA00009794"/>
    </source>
</evidence>
<feature type="domain" description="60S ribosomal export protein NMD3 SH3" evidence="11">
    <location>
        <begin position="247"/>
        <end position="294"/>
    </location>
</feature>
<proteinExistence type="inferred from homology"/>
<keyword evidence="13" id="KW-1185">Reference proteome</keyword>
<feature type="compositionally biased region" description="Low complexity" evidence="8">
    <location>
        <begin position="491"/>
        <end position="504"/>
    </location>
</feature>
<comment type="function">
    <text evidence="7">Acts as an adapter for the XPO1/CRM1-mediated export of the 60S ribosomal subunit.</text>
</comment>
<dbReference type="GO" id="GO:0005737">
    <property type="term" value="C:cytoplasm"/>
    <property type="evidence" value="ECO:0007669"/>
    <property type="project" value="UniProtKB-SubCell"/>
</dbReference>
<dbReference type="EMBL" id="KZ819636">
    <property type="protein sequence ID" value="PWN89923.1"/>
    <property type="molecule type" value="Genomic_DNA"/>
</dbReference>
<dbReference type="Proteomes" id="UP000245768">
    <property type="component" value="Unassembled WGS sequence"/>
</dbReference>
<dbReference type="GeneID" id="37043413"/>
<feature type="compositionally biased region" description="Acidic residues" evidence="8">
    <location>
        <begin position="506"/>
        <end position="516"/>
    </location>
</feature>
<dbReference type="GO" id="GO:0000055">
    <property type="term" value="P:ribosomal large subunit export from nucleus"/>
    <property type="evidence" value="ECO:0007669"/>
    <property type="project" value="TreeGrafter"/>
</dbReference>
<dbReference type="OrthoDB" id="203821at2759"/>
<evidence type="ECO:0000259" key="9">
    <source>
        <dbReference type="Pfam" id="PF04981"/>
    </source>
</evidence>
<feature type="domain" description="Nmd3 N-terminal" evidence="9">
    <location>
        <begin position="16"/>
        <end position="244"/>
    </location>
</feature>
<evidence type="ECO:0000259" key="11">
    <source>
        <dbReference type="Pfam" id="PF21193"/>
    </source>
</evidence>
<evidence type="ECO:0000256" key="7">
    <source>
        <dbReference type="RuleBase" id="RU364108"/>
    </source>
</evidence>
<evidence type="ECO:0000256" key="4">
    <source>
        <dbReference type="ARBA" id="ARBA00022490"/>
    </source>
</evidence>
<name>A0A316YPE1_9BASI</name>